<dbReference type="KEGG" id="aft:BBF96_03565"/>
<evidence type="ECO:0000256" key="2">
    <source>
        <dbReference type="ARBA" id="ARBA00022692"/>
    </source>
</evidence>
<reference evidence="6 7" key="1">
    <citation type="submission" date="2016-07" db="EMBL/GenBank/DDBJ databases">
        <title>Genome and transcriptome analysis of iron-reducing fermentative bacteria Anoxybacter fermentans.</title>
        <authorList>
            <person name="Zeng X."/>
            <person name="Shao Z."/>
        </authorList>
    </citation>
    <scope>NUCLEOTIDE SEQUENCE [LARGE SCALE GENOMIC DNA]</scope>
    <source>
        <strain evidence="6 7">DY22613</strain>
    </source>
</reference>
<dbReference type="Proteomes" id="UP000267250">
    <property type="component" value="Chromosome"/>
</dbReference>
<protein>
    <recommendedName>
        <fullName evidence="8">Holin</fullName>
    </recommendedName>
</protein>
<keyword evidence="4 5" id="KW-0472">Membrane</keyword>
<evidence type="ECO:0000256" key="5">
    <source>
        <dbReference type="SAM" id="Phobius"/>
    </source>
</evidence>
<comment type="subcellular location">
    <subcellularLocation>
        <location evidence="1">Membrane</location>
        <topology evidence="1">Multi-pass membrane protein</topology>
    </subcellularLocation>
</comment>
<name>A0A3S9SW76_9FIRM</name>
<proteinExistence type="predicted"/>
<dbReference type="NCBIfam" id="TIGR01593">
    <property type="entry name" value="holin_tox_secr"/>
    <property type="match status" value="1"/>
</dbReference>
<evidence type="ECO:0000313" key="7">
    <source>
        <dbReference type="Proteomes" id="UP000267250"/>
    </source>
</evidence>
<dbReference type="Pfam" id="PF05105">
    <property type="entry name" value="Phage_holin_4_1"/>
    <property type="match status" value="1"/>
</dbReference>
<gene>
    <name evidence="6" type="ORF">BBF96_03565</name>
</gene>
<evidence type="ECO:0000256" key="3">
    <source>
        <dbReference type="ARBA" id="ARBA00022989"/>
    </source>
</evidence>
<organism evidence="6 7">
    <name type="scientific">Anoxybacter fermentans</name>
    <dbReference type="NCBI Taxonomy" id="1323375"/>
    <lineage>
        <taxon>Bacteria</taxon>
        <taxon>Bacillati</taxon>
        <taxon>Bacillota</taxon>
        <taxon>Clostridia</taxon>
        <taxon>Halanaerobiales</taxon>
        <taxon>Anoxybacter</taxon>
    </lineage>
</organism>
<feature type="transmembrane region" description="Helical" evidence="5">
    <location>
        <begin position="40"/>
        <end position="57"/>
    </location>
</feature>
<dbReference type="AlphaFoldDB" id="A0A3S9SW76"/>
<feature type="transmembrane region" description="Helical" evidence="5">
    <location>
        <begin position="12"/>
        <end position="34"/>
    </location>
</feature>
<keyword evidence="3 5" id="KW-1133">Transmembrane helix</keyword>
<accession>A0A3S9SW76</accession>
<keyword evidence="2 5" id="KW-0812">Transmembrane</keyword>
<evidence type="ECO:0000256" key="1">
    <source>
        <dbReference type="ARBA" id="ARBA00004141"/>
    </source>
</evidence>
<dbReference type="GO" id="GO:0016020">
    <property type="term" value="C:membrane"/>
    <property type="evidence" value="ECO:0007669"/>
    <property type="project" value="UniProtKB-SubCell"/>
</dbReference>
<evidence type="ECO:0000313" key="6">
    <source>
        <dbReference type="EMBL" id="AZR72541.1"/>
    </source>
</evidence>
<sequence length="143" mass="15980">MSIQEIMDSIKKVLEAPLFKGVFSFVGLVLTKLFGKPDTALQAFIMLLILDLITGFIKAFLSGSARSFISHEKGRKKYLGYAVVLSVCHLLDMAAVPGLRNVALFWGSATETYSILENMEEMGVPMPEFIKQQLNNTKKKYKL</sequence>
<evidence type="ECO:0000256" key="4">
    <source>
        <dbReference type="ARBA" id="ARBA00023136"/>
    </source>
</evidence>
<dbReference type="InterPro" id="IPR006480">
    <property type="entry name" value="Phage_holin_4_1"/>
</dbReference>
<dbReference type="EMBL" id="CP016379">
    <property type="protein sequence ID" value="AZR72541.1"/>
    <property type="molecule type" value="Genomic_DNA"/>
</dbReference>
<evidence type="ECO:0008006" key="8">
    <source>
        <dbReference type="Google" id="ProtNLM"/>
    </source>
</evidence>
<keyword evidence="7" id="KW-1185">Reference proteome</keyword>